<dbReference type="RefSeq" id="WP_177719777.1">
    <property type="nucleotide sequence ID" value="NZ_JACRSQ010000035.1"/>
</dbReference>
<feature type="domain" description="RNA polymerase sigma-70" evidence="5">
    <location>
        <begin position="67"/>
        <end position="80"/>
    </location>
</feature>
<proteinExistence type="predicted"/>
<sequence>MDRWDFNKLFSVLPESEERGNFEIWSAFAKSKEPALRQTLIESNLRLVLFVVQRLRCYVPPSMEREDLVSCGIIGLIEAVDRFDPTRGFEFSTFAVKRIRGAVYDGICQYSGLTRYGYGQHRKKRDGEESVFEFCSLEMEENGNGGDPEQWLDEQEERELVKGAVQQLSEMQRNVIFQHYYREKPLRQIAAQLQYSPSWVGRLHQAALSSLRWLLTQRGMGNMKKSREKS</sequence>
<dbReference type="PANTHER" id="PTHR30385:SF7">
    <property type="entry name" value="RNA POLYMERASE SIGMA FACTOR FLIA"/>
    <property type="match status" value="1"/>
</dbReference>
<dbReference type="Gene3D" id="1.10.1740.10">
    <property type="match status" value="1"/>
</dbReference>
<dbReference type="Gene3D" id="1.20.140.160">
    <property type="match status" value="1"/>
</dbReference>
<organism evidence="6 7">
    <name type="scientific">Bianquea renquensis</name>
    <dbReference type="NCBI Taxonomy" id="2763661"/>
    <lineage>
        <taxon>Bacteria</taxon>
        <taxon>Bacillati</taxon>
        <taxon>Bacillota</taxon>
        <taxon>Clostridia</taxon>
        <taxon>Eubacteriales</taxon>
        <taxon>Bianqueaceae</taxon>
        <taxon>Bianquea</taxon>
    </lineage>
</organism>
<protein>
    <submittedName>
        <fullName evidence="6">Sigma-70 family RNA polymerase sigma factor</fullName>
    </submittedName>
</protein>
<dbReference type="EMBL" id="JACRSQ010000035">
    <property type="protein sequence ID" value="MBC8544878.1"/>
    <property type="molecule type" value="Genomic_DNA"/>
</dbReference>
<dbReference type="PANTHER" id="PTHR30385">
    <property type="entry name" value="SIGMA FACTOR F FLAGELLAR"/>
    <property type="match status" value="1"/>
</dbReference>
<dbReference type="InterPro" id="IPR007630">
    <property type="entry name" value="RNA_pol_sigma70_r4"/>
</dbReference>
<dbReference type="InterPro" id="IPR013324">
    <property type="entry name" value="RNA_pol_sigma_r3/r4-like"/>
</dbReference>
<keyword evidence="2" id="KW-0731">Sigma factor</keyword>
<evidence type="ECO:0000313" key="6">
    <source>
        <dbReference type="EMBL" id="MBC8544878.1"/>
    </source>
</evidence>
<evidence type="ECO:0000256" key="4">
    <source>
        <dbReference type="ARBA" id="ARBA00023163"/>
    </source>
</evidence>
<dbReference type="GO" id="GO:0006352">
    <property type="term" value="P:DNA-templated transcription initiation"/>
    <property type="evidence" value="ECO:0007669"/>
    <property type="project" value="InterPro"/>
</dbReference>
<dbReference type="InterPro" id="IPR000943">
    <property type="entry name" value="RNA_pol_sigma70"/>
</dbReference>
<dbReference type="AlphaFoldDB" id="A0A926I2V2"/>
<evidence type="ECO:0000256" key="3">
    <source>
        <dbReference type="ARBA" id="ARBA00023125"/>
    </source>
</evidence>
<comment type="caution">
    <text evidence="6">The sequence shown here is derived from an EMBL/GenBank/DDBJ whole genome shotgun (WGS) entry which is preliminary data.</text>
</comment>
<dbReference type="GO" id="GO:0016987">
    <property type="term" value="F:sigma factor activity"/>
    <property type="evidence" value="ECO:0007669"/>
    <property type="project" value="UniProtKB-KW"/>
</dbReference>
<dbReference type="Pfam" id="PF04545">
    <property type="entry name" value="Sigma70_r4"/>
    <property type="match status" value="1"/>
</dbReference>
<dbReference type="InterPro" id="IPR007627">
    <property type="entry name" value="RNA_pol_sigma70_r2"/>
</dbReference>
<dbReference type="NCBIfam" id="TIGR02937">
    <property type="entry name" value="sigma70-ECF"/>
    <property type="match status" value="1"/>
</dbReference>
<evidence type="ECO:0000256" key="1">
    <source>
        <dbReference type="ARBA" id="ARBA00023015"/>
    </source>
</evidence>
<accession>A0A926I2V2</accession>
<evidence type="ECO:0000259" key="5">
    <source>
        <dbReference type="PROSITE" id="PS00715"/>
    </source>
</evidence>
<evidence type="ECO:0000313" key="7">
    <source>
        <dbReference type="Proteomes" id="UP000657006"/>
    </source>
</evidence>
<keyword evidence="3" id="KW-0238">DNA-binding</keyword>
<keyword evidence="7" id="KW-1185">Reference proteome</keyword>
<reference evidence="6" key="1">
    <citation type="submission" date="2020-08" db="EMBL/GenBank/DDBJ databases">
        <title>Genome public.</title>
        <authorList>
            <person name="Liu C."/>
            <person name="Sun Q."/>
        </authorList>
    </citation>
    <scope>NUCLEOTIDE SEQUENCE</scope>
    <source>
        <strain evidence="6">NSJ-32</strain>
    </source>
</reference>
<dbReference type="PROSITE" id="PS00715">
    <property type="entry name" value="SIGMA70_1"/>
    <property type="match status" value="1"/>
</dbReference>
<dbReference type="SUPFAM" id="SSF88659">
    <property type="entry name" value="Sigma3 and sigma4 domains of RNA polymerase sigma factors"/>
    <property type="match status" value="1"/>
</dbReference>
<evidence type="ECO:0000256" key="2">
    <source>
        <dbReference type="ARBA" id="ARBA00023082"/>
    </source>
</evidence>
<keyword evidence="1" id="KW-0805">Transcription regulation</keyword>
<dbReference type="GO" id="GO:0003677">
    <property type="term" value="F:DNA binding"/>
    <property type="evidence" value="ECO:0007669"/>
    <property type="project" value="UniProtKB-KW"/>
</dbReference>
<keyword evidence="4" id="KW-0804">Transcription</keyword>
<name>A0A926I2V2_9FIRM</name>
<dbReference type="Pfam" id="PF04542">
    <property type="entry name" value="Sigma70_r2"/>
    <property type="match status" value="1"/>
</dbReference>
<dbReference type="Proteomes" id="UP000657006">
    <property type="component" value="Unassembled WGS sequence"/>
</dbReference>
<dbReference type="InterPro" id="IPR014284">
    <property type="entry name" value="RNA_pol_sigma-70_dom"/>
</dbReference>
<dbReference type="SUPFAM" id="SSF88946">
    <property type="entry name" value="Sigma2 domain of RNA polymerase sigma factors"/>
    <property type="match status" value="1"/>
</dbReference>
<gene>
    <name evidence="6" type="ORF">H8730_15120</name>
</gene>
<dbReference type="InterPro" id="IPR013325">
    <property type="entry name" value="RNA_pol_sigma_r2"/>
</dbReference>